<feature type="compositionally biased region" description="Basic residues" evidence="5">
    <location>
        <begin position="327"/>
        <end position="336"/>
    </location>
</feature>
<comment type="caution">
    <text evidence="8">The sequence shown here is derived from an EMBL/GenBank/DDBJ whole genome shotgun (WGS) entry which is preliminary data.</text>
</comment>
<dbReference type="AlphaFoldDB" id="A0AAD8I7A6"/>
<name>A0AAD8I7A6_9APIA</name>
<dbReference type="SUPFAM" id="SSF57903">
    <property type="entry name" value="FYVE/PHD zinc finger"/>
    <property type="match status" value="1"/>
</dbReference>
<evidence type="ECO:0000256" key="3">
    <source>
        <dbReference type="ARBA" id="ARBA00022833"/>
    </source>
</evidence>
<sequence length="819" mass="94110">MDNKRKLLLGQKVEVRQLEEGLCGSWHPGVVVNVDDLCRLVTYDELMDHDCCKKLTELIQVTSAIEGNVQRRRTNYRGRIRPLPPQSQANSPKPCLDFGTCVDVFLQDAWWEGVVLDPGDDINNCLVYFPDEGDEHNCKLSNLRLSLEWDEFLDCWKERGIWDFVNLVKEYRGDAYLVKAVWTRLRSKSGYQKMISVWTCYTCNSWNRHVMNILMEIAVELSLQDYGIPKLQSYVGKKGSSESTTCQGYDLVSFLDHPAKPVAPYSDRLHKHQTKNSYKEEKISSFLPPEGIRSRKSGGRRKSLDECEEGNQSKTRGWSSIDTPKTRLQHISKRKAGQAEYKRSKYEFLSSRHGEKSVAFLRGSNLVQECPSVANIKPIRDRMQKRDSSRMHKDSPAVSLHKDRDITIKKRKLTLAYQLSAIRLAMRDQKLSRKRKYTDVTNQQESHRSSAKTSHFFDVENKDFGTMPGENNAFTGRHRGQPVAYSANKLTPNDKRSETQRQRLKISYFSDDQYDIVCMACHGGGELILCDHCPSTYHLTCISLQNVPDGEWFCPACRCGLCGVRNSFNDNRLFTEVCHQCSRQYHVDCLTEAGILFPRNRPSQPFCSQNCFQLCAYLHQLLGFRNATNVEGLTWTLIRSGENDCNMYEIGKADAGCCLSHVRKLLKECFLPVIEPHGQRGLVDDVIFNSVSFLKRLDFRGFYLMVLQDQNEIISAAAVRIHGQKLAEMSLVGTRFKFRRQGMFRLLILELEKMLTQLGVERLVLPATPTTEKIWETSFGFVQPSPLERLELLHYPLLIFNETKLFQKVLKRFSAAKVM</sequence>
<evidence type="ECO:0000259" key="7">
    <source>
        <dbReference type="PROSITE" id="PS51186"/>
    </source>
</evidence>
<evidence type="ECO:0000256" key="2">
    <source>
        <dbReference type="ARBA" id="ARBA00022771"/>
    </source>
</evidence>
<dbReference type="InterPro" id="IPR013083">
    <property type="entry name" value="Znf_RING/FYVE/PHD"/>
</dbReference>
<dbReference type="GO" id="GO:0006357">
    <property type="term" value="P:regulation of transcription by RNA polymerase II"/>
    <property type="evidence" value="ECO:0007669"/>
    <property type="project" value="TreeGrafter"/>
</dbReference>
<dbReference type="InterPro" id="IPR056511">
    <property type="entry name" value="IDM1_C"/>
</dbReference>
<dbReference type="GO" id="GO:0016747">
    <property type="term" value="F:acyltransferase activity, transferring groups other than amino-acyl groups"/>
    <property type="evidence" value="ECO:0007669"/>
    <property type="project" value="InterPro"/>
</dbReference>
<gene>
    <name evidence="8" type="ORF">POM88_026031</name>
</gene>
<dbReference type="Proteomes" id="UP001237642">
    <property type="component" value="Unassembled WGS sequence"/>
</dbReference>
<feature type="domain" description="PHD-type" evidence="6">
    <location>
        <begin position="515"/>
        <end position="560"/>
    </location>
</feature>
<evidence type="ECO:0000256" key="1">
    <source>
        <dbReference type="ARBA" id="ARBA00022723"/>
    </source>
</evidence>
<proteinExistence type="predicted"/>
<protein>
    <submittedName>
        <fullName evidence="8">PHD finger transcription factor-like protein</fullName>
    </submittedName>
</protein>
<dbReference type="Pfam" id="PF23209">
    <property type="entry name" value="IDM1_C"/>
    <property type="match status" value="1"/>
</dbReference>
<dbReference type="Gene3D" id="3.30.40.10">
    <property type="entry name" value="Zinc/RING finger domain, C3HC4 (zinc finger)"/>
    <property type="match status" value="1"/>
</dbReference>
<dbReference type="PROSITE" id="PS51186">
    <property type="entry name" value="GNAT"/>
    <property type="match status" value="1"/>
</dbReference>
<evidence type="ECO:0000313" key="9">
    <source>
        <dbReference type="Proteomes" id="UP001237642"/>
    </source>
</evidence>
<dbReference type="InterPro" id="IPR008395">
    <property type="entry name" value="Agenet-like_dom"/>
</dbReference>
<dbReference type="Pfam" id="PF05641">
    <property type="entry name" value="Agenet"/>
    <property type="match status" value="1"/>
</dbReference>
<evidence type="ECO:0000259" key="6">
    <source>
        <dbReference type="PROSITE" id="PS50016"/>
    </source>
</evidence>
<keyword evidence="2 4" id="KW-0863">Zinc-finger</keyword>
<dbReference type="InterPro" id="IPR019786">
    <property type="entry name" value="Zinc_finger_PHD-type_CS"/>
</dbReference>
<dbReference type="PROSITE" id="PS01359">
    <property type="entry name" value="ZF_PHD_1"/>
    <property type="match status" value="1"/>
</dbReference>
<accession>A0AAD8I7A6</accession>
<dbReference type="EMBL" id="JAUIZM010000006">
    <property type="protein sequence ID" value="KAK1379287.1"/>
    <property type="molecule type" value="Genomic_DNA"/>
</dbReference>
<feature type="region of interest" description="Disordered" evidence="5">
    <location>
        <begin position="264"/>
        <end position="283"/>
    </location>
</feature>
<organism evidence="8 9">
    <name type="scientific">Heracleum sosnowskyi</name>
    <dbReference type="NCBI Taxonomy" id="360622"/>
    <lineage>
        <taxon>Eukaryota</taxon>
        <taxon>Viridiplantae</taxon>
        <taxon>Streptophyta</taxon>
        <taxon>Embryophyta</taxon>
        <taxon>Tracheophyta</taxon>
        <taxon>Spermatophyta</taxon>
        <taxon>Magnoliopsida</taxon>
        <taxon>eudicotyledons</taxon>
        <taxon>Gunneridae</taxon>
        <taxon>Pentapetalae</taxon>
        <taxon>asterids</taxon>
        <taxon>campanulids</taxon>
        <taxon>Apiales</taxon>
        <taxon>Apiaceae</taxon>
        <taxon>Apioideae</taxon>
        <taxon>apioid superclade</taxon>
        <taxon>Tordylieae</taxon>
        <taxon>Tordyliinae</taxon>
        <taxon>Heracleum</taxon>
    </lineage>
</organism>
<dbReference type="Gene3D" id="3.40.630.30">
    <property type="match status" value="1"/>
</dbReference>
<keyword evidence="1" id="KW-0479">Metal-binding</keyword>
<dbReference type="InterPro" id="IPR016181">
    <property type="entry name" value="Acyl_CoA_acyltransferase"/>
</dbReference>
<feature type="region of interest" description="Disordered" evidence="5">
    <location>
        <begin position="473"/>
        <end position="498"/>
    </location>
</feature>
<dbReference type="InterPro" id="IPR019787">
    <property type="entry name" value="Znf_PHD-finger"/>
</dbReference>
<dbReference type="SUPFAM" id="SSF55729">
    <property type="entry name" value="Acyl-CoA N-acyltransferases (Nat)"/>
    <property type="match status" value="1"/>
</dbReference>
<keyword evidence="3" id="KW-0862">Zinc</keyword>
<dbReference type="GO" id="GO:0003714">
    <property type="term" value="F:transcription corepressor activity"/>
    <property type="evidence" value="ECO:0007669"/>
    <property type="project" value="InterPro"/>
</dbReference>
<dbReference type="InterPro" id="IPR042163">
    <property type="entry name" value="PHF12"/>
</dbReference>
<dbReference type="InterPro" id="IPR000182">
    <property type="entry name" value="GNAT_dom"/>
</dbReference>
<feature type="domain" description="N-acetyltransferase" evidence="7">
    <location>
        <begin position="648"/>
        <end position="802"/>
    </location>
</feature>
<dbReference type="InterPro" id="IPR001965">
    <property type="entry name" value="Znf_PHD"/>
</dbReference>
<dbReference type="PROSITE" id="PS50016">
    <property type="entry name" value="ZF_PHD_2"/>
    <property type="match status" value="1"/>
</dbReference>
<feature type="region of interest" description="Disordered" evidence="5">
    <location>
        <begin position="288"/>
        <end position="336"/>
    </location>
</feature>
<dbReference type="SMART" id="SM00249">
    <property type="entry name" value="PHD"/>
    <property type="match status" value="2"/>
</dbReference>
<dbReference type="PANTHER" id="PTHR46309">
    <property type="entry name" value="PHD FINGER PROTEIN 12"/>
    <property type="match status" value="1"/>
</dbReference>
<dbReference type="InterPro" id="IPR014002">
    <property type="entry name" value="Agenet_dom_plant"/>
</dbReference>
<dbReference type="PANTHER" id="PTHR46309:SF14">
    <property type="entry name" value="PHD-TYPE DOMAIN-CONTAINING PROTEIN"/>
    <property type="match status" value="1"/>
</dbReference>
<dbReference type="CDD" id="cd04301">
    <property type="entry name" value="NAT_SF"/>
    <property type="match status" value="1"/>
</dbReference>
<dbReference type="Pfam" id="PF00628">
    <property type="entry name" value="PHD"/>
    <property type="match status" value="1"/>
</dbReference>
<reference evidence="8" key="2">
    <citation type="submission" date="2023-05" db="EMBL/GenBank/DDBJ databases">
        <authorList>
            <person name="Schelkunov M.I."/>
        </authorList>
    </citation>
    <scope>NUCLEOTIDE SEQUENCE</scope>
    <source>
        <strain evidence="8">Hsosn_3</strain>
        <tissue evidence="8">Leaf</tissue>
    </source>
</reference>
<keyword evidence="9" id="KW-1185">Reference proteome</keyword>
<evidence type="ECO:0000256" key="5">
    <source>
        <dbReference type="SAM" id="MobiDB-lite"/>
    </source>
</evidence>
<evidence type="ECO:0000313" key="8">
    <source>
        <dbReference type="EMBL" id="KAK1379287.1"/>
    </source>
</evidence>
<dbReference type="SMART" id="SM00743">
    <property type="entry name" value="Agenet"/>
    <property type="match status" value="2"/>
</dbReference>
<dbReference type="InterPro" id="IPR011011">
    <property type="entry name" value="Znf_FYVE_PHD"/>
</dbReference>
<evidence type="ECO:0000256" key="4">
    <source>
        <dbReference type="PROSITE-ProRule" id="PRU00146"/>
    </source>
</evidence>
<dbReference type="GO" id="GO:0005634">
    <property type="term" value="C:nucleus"/>
    <property type="evidence" value="ECO:0007669"/>
    <property type="project" value="TreeGrafter"/>
</dbReference>
<reference evidence="8" key="1">
    <citation type="submission" date="2023-02" db="EMBL/GenBank/DDBJ databases">
        <title>Genome of toxic invasive species Heracleum sosnowskyi carries increased number of genes despite the absence of recent whole-genome duplications.</title>
        <authorList>
            <person name="Schelkunov M."/>
            <person name="Shtratnikova V."/>
            <person name="Makarenko M."/>
            <person name="Klepikova A."/>
            <person name="Omelchenko D."/>
            <person name="Novikova G."/>
            <person name="Obukhova E."/>
            <person name="Bogdanov V."/>
            <person name="Penin A."/>
            <person name="Logacheva M."/>
        </authorList>
    </citation>
    <scope>NUCLEOTIDE SEQUENCE</scope>
    <source>
        <strain evidence="8">Hsosn_3</strain>
        <tissue evidence="8">Leaf</tissue>
    </source>
</reference>
<feature type="compositionally biased region" description="Polar residues" evidence="5">
    <location>
        <begin position="310"/>
        <end position="323"/>
    </location>
</feature>
<feature type="region of interest" description="Disordered" evidence="5">
    <location>
        <begin position="381"/>
        <end position="401"/>
    </location>
</feature>
<dbReference type="GO" id="GO:0008270">
    <property type="term" value="F:zinc ion binding"/>
    <property type="evidence" value="ECO:0007669"/>
    <property type="project" value="UniProtKB-KW"/>
</dbReference>